<reference evidence="1 2" key="1">
    <citation type="journal article" date="2008" name="Science">
        <title>The Physcomitrella genome reveals evolutionary insights into the conquest of land by plants.</title>
        <authorList>
            <person name="Rensing S."/>
            <person name="Lang D."/>
            <person name="Zimmer A."/>
            <person name="Terry A."/>
            <person name="Salamov A."/>
            <person name="Shapiro H."/>
            <person name="Nishiyama T."/>
            <person name="Perroud P.-F."/>
            <person name="Lindquist E."/>
            <person name="Kamisugi Y."/>
            <person name="Tanahashi T."/>
            <person name="Sakakibara K."/>
            <person name="Fujita T."/>
            <person name="Oishi K."/>
            <person name="Shin-I T."/>
            <person name="Kuroki Y."/>
            <person name="Toyoda A."/>
            <person name="Suzuki Y."/>
            <person name="Hashimoto A."/>
            <person name="Yamaguchi K."/>
            <person name="Sugano A."/>
            <person name="Kohara Y."/>
            <person name="Fujiyama A."/>
            <person name="Anterola A."/>
            <person name="Aoki S."/>
            <person name="Ashton N."/>
            <person name="Barbazuk W.B."/>
            <person name="Barker E."/>
            <person name="Bennetzen J."/>
            <person name="Bezanilla M."/>
            <person name="Blankenship R."/>
            <person name="Cho S.H."/>
            <person name="Dutcher S."/>
            <person name="Estelle M."/>
            <person name="Fawcett J.A."/>
            <person name="Gundlach H."/>
            <person name="Hanada K."/>
            <person name="Heyl A."/>
            <person name="Hicks K.A."/>
            <person name="Hugh J."/>
            <person name="Lohr M."/>
            <person name="Mayer K."/>
            <person name="Melkozernov A."/>
            <person name="Murata T."/>
            <person name="Nelson D."/>
            <person name="Pils B."/>
            <person name="Prigge M."/>
            <person name="Reiss B."/>
            <person name="Renner T."/>
            <person name="Rombauts S."/>
            <person name="Rushton P."/>
            <person name="Sanderfoot A."/>
            <person name="Schween G."/>
            <person name="Shiu S.-H."/>
            <person name="Stueber K."/>
            <person name="Theodoulou F.L."/>
            <person name="Tu H."/>
            <person name="Van de Peer Y."/>
            <person name="Verrier P.J."/>
            <person name="Waters E."/>
            <person name="Wood A."/>
            <person name="Yang L."/>
            <person name="Cove D."/>
            <person name="Cuming A."/>
            <person name="Hasebe M."/>
            <person name="Lucas S."/>
            <person name="Mishler D.B."/>
            <person name="Reski R."/>
            <person name="Grigoriev I."/>
            <person name="Quatrano R.S."/>
            <person name="Boore J.L."/>
        </authorList>
    </citation>
    <scope>NUCLEOTIDE SEQUENCE [LARGE SCALE GENOMIC DNA]</scope>
    <source>
        <strain evidence="1 2">cv. Gransden 2004</strain>
    </source>
</reference>
<dbReference type="PANTHER" id="PTHR43130">
    <property type="entry name" value="ARAC-FAMILY TRANSCRIPTIONAL REGULATOR"/>
    <property type="match status" value="1"/>
</dbReference>
<dbReference type="GeneID" id="141046486"/>
<evidence type="ECO:0008006" key="3">
    <source>
        <dbReference type="Google" id="ProtNLM"/>
    </source>
</evidence>
<dbReference type="InterPro" id="IPR029062">
    <property type="entry name" value="Class_I_gatase-like"/>
</dbReference>
<accession>A0A7I4BK99</accession>
<protein>
    <recommendedName>
        <fullName evidence="3">DJ-1/PfpI domain-containing protein</fullName>
    </recommendedName>
</protein>
<dbReference type="EMBL" id="ABEU02000018">
    <property type="status" value="NOT_ANNOTATED_CDS"/>
    <property type="molecule type" value="Genomic_DNA"/>
</dbReference>
<dbReference type="InterPro" id="IPR052158">
    <property type="entry name" value="INH-QAR"/>
</dbReference>
<dbReference type="AlphaFoldDB" id="A0A7I4BK99"/>
<dbReference type="RefSeq" id="XP_073396798.1">
    <property type="nucleotide sequence ID" value="XM_073540697.1"/>
</dbReference>
<organism evidence="1 2">
    <name type="scientific">Physcomitrium patens</name>
    <name type="common">Spreading-leaved earth moss</name>
    <name type="synonym">Physcomitrella patens</name>
    <dbReference type="NCBI Taxonomy" id="3218"/>
    <lineage>
        <taxon>Eukaryota</taxon>
        <taxon>Viridiplantae</taxon>
        <taxon>Streptophyta</taxon>
        <taxon>Embryophyta</taxon>
        <taxon>Bryophyta</taxon>
        <taxon>Bryophytina</taxon>
        <taxon>Bryopsida</taxon>
        <taxon>Funariidae</taxon>
        <taxon>Funariales</taxon>
        <taxon>Funariaceae</taxon>
        <taxon>Physcomitrium</taxon>
    </lineage>
</organism>
<sequence length="98" mass="10979">MKSKTHWCVWHLLPNYEAKPVYARIVQEGKITTAAGMSAGIDMALRLAALISDDITARVMQLMMEYDSQPPFHNGSVNHSPPEIISRARLCLDKLNVN</sequence>
<dbReference type="EnsemblPlants" id="Pp3c18_4210V3.2">
    <property type="protein sequence ID" value="Pp3c18_4210V3.2"/>
    <property type="gene ID" value="Pp3c18_4210"/>
</dbReference>
<dbReference type="Gramene" id="Pp3c18_4210V3.1">
    <property type="protein sequence ID" value="Pp3c18_4210V3.1"/>
    <property type="gene ID" value="Pp3c18_4210"/>
</dbReference>
<dbReference type="Gene3D" id="3.40.50.880">
    <property type="match status" value="1"/>
</dbReference>
<dbReference type="Gramene" id="Pp3c18_4210V3.2">
    <property type="protein sequence ID" value="Pp3c18_4210V3.2"/>
    <property type="gene ID" value="Pp3c18_4210"/>
</dbReference>
<dbReference type="SUPFAM" id="SSF52317">
    <property type="entry name" value="Class I glutamine amidotransferase-like"/>
    <property type="match status" value="1"/>
</dbReference>
<keyword evidence="2" id="KW-1185">Reference proteome</keyword>
<evidence type="ECO:0000313" key="1">
    <source>
        <dbReference type="EnsemblPlants" id="Pp3c18_4210V3.2"/>
    </source>
</evidence>
<dbReference type="Proteomes" id="UP000006727">
    <property type="component" value="Chromosome 18"/>
</dbReference>
<proteinExistence type="predicted"/>
<dbReference type="InParanoid" id="A0A7I4BK99"/>
<reference evidence="1" key="3">
    <citation type="submission" date="2020-12" db="UniProtKB">
        <authorList>
            <consortium name="EnsemblPlants"/>
        </authorList>
    </citation>
    <scope>IDENTIFICATION</scope>
</reference>
<dbReference type="RefSeq" id="XP_073396797.1">
    <property type="nucleotide sequence ID" value="XM_073540696.1"/>
</dbReference>
<evidence type="ECO:0000313" key="2">
    <source>
        <dbReference type="Proteomes" id="UP000006727"/>
    </source>
</evidence>
<dbReference type="PANTHER" id="PTHR43130:SF2">
    <property type="entry name" value="DJ-1_PFPI DOMAIN-CONTAINING PROTEIN"/>
    <property type="match status" value="1"/>
</dbReference>
<dbReference type="EnsemblPlants" id="Pp3c18_4210V3.1">
    <property type="protein sequence ID" value="Pp3c18_4210V3.1"/>
    <property type="gene ID" value="Pp3c18_4210"/>
</dbReference>
<reference evidence="1 2" key="2">
    <citation type="journal article" date="2018" name="Plant J.">
        <title>The Physcomitrella patens chromosome-scale assembly reveals moss genome structure and evolution.</title>
        <authorList>
            <person name="Lang D."/>
            <person name="Ullrich K.K."/>
            <person name="Murat F."/>
            <person name="Fuchs J."/>
            <person name="Jenkins J."/>
            <person name="Haas F.B."/>
            <person name="Piednoel M."/>
            <person name="Gundlach H."/>
            <person name="Van Bel M."/>
            <person name="Meyberg R."/>
            <person name="Vives C."/>
            <person name="Morata J."/>
            <person name="Symeonidi A."/>
            <person name="Hiss M."/>
            <person name="Muchero W."/>
            <person name="Kamisugi Y."/>
            <person name="Saleh O."/>
            <person name="Blanc G."/>
            <person name="Decker E.L."/>
            <person name="van Gessel N."/>
            <person name="Grimwood J."/>
            <person name="Hayes R.D."/>
            <person name="Graham S.W."/>
            <person name="Gunter L.E."/>
            <person name="McDaniel S.F."/>
            <person name="Hoernstein S.N.W."/>
            <person name="Larsson A."/>
            <person name="Li F.W."/>
            <person name="Perroud P.F."/>
            <person name="Phillips J."/>
            <person name="Ranjan P."/>
            <person name="Rokshar D.S."/>
            <person name="Rothfels C.J."/>
            <person name="Schneider L."/>
            <person name="Shu S."/>
            <person name="Stevenson D.W."/>
            <person name="Thummler F."/>
            <person name="Tillich M."/>
            <person name="Villarreal Aguilar J.C."/>
            <person name="Widiez T."/>
            <person name="Wong G.K."/>
            <person name="Wymore A."/>
            <person name="Zhang Y."/>
            <person name="Zimmer A.D."/>
            <person name="Quatrano R.S."/>
            <person name="Mayer K.F.X."/>
            <person name="Goodstein D."/>
            <person name="Casacuberta J.M."/>
            <person name="Vandepoele K."/>
            <person name="Reski R."/>
            <person name="Cuming A.C."/>
            <person name="Tuskan G.A."/>
            <person name="Maumus F."/>
            <person name="Salse J."/>
            <person name="Schmutz J."/>
            <person name="Rensing S.A."/>
        </authorList>
    </citation>
    <scope>NUCLEOTIDE SEQUENCE [LARGE SCALE GENOMIC DNA]</scope>
    <source>
        <strain evidence="1 2">cv. Gransden 2004</strain>
    </source>
</reference>
<name>A0A7I4BK99_PHYPA</name>